<feature type="transmembrane region" description="Helical" evidence="10">
    <location>
        <begin position="374"/>
        <end position="393"/>
    </location>
</feature>
<dbReference type="GO" id="GO:0015990">
    <property type="term" value="P:electron transport coupled proton transport"/>
    <property type="evidence" value="ECO:0007669"/>
    <property type="project" value="TreeGrafter"/>
</dbReference>
<feature type="transmembrane region" description="Helical" evidence="10">
    <location>
        <begin position="263"/>
        <end position="288"/>
    </location>
</feature>
<dbReference type="PRINTS" id="PR01165">
    <property type="entry name" value="CYCOXIDASEI"/>
</dbReference>
<evidence type="ECO:0000313" key="12">
    <source>
        <dbReference type="EMBL" id="AGS17920.1"/>
    </source>
</evidence>
<sequence length="535" mass="59574">MRWLFSTNHKDIGSLYLMSGLWWGLVGLSMSILIRVELGRPGGVMGNEQLYYSIVTAHAFVMIFFAVMPAMMGGFGNWLVPIMVGCPDMSFPRLNNVSFWLLFGSGFLLSWSMFVEGGCGTGWTIYPPLSNKVFHSGMAMDVVILSLHLAGVSSILGSLNFITTIINMRTNILRVERMPLFVWSVLVTAGLVMVSFPVLAGAITMLLTDRNFNTSFFDPSGGGDPVLFMHLFWFFGHPEVYIIILPAFGVVSHVFLHFSSKKVVFGHLGMIYAMLSIGVMGFVVWGHHMFTVGLDVDTRAYFTGATMIIAIPTGIKVFSWLSTINGSLLEFDPSLLWSIGFIFLFTLGGLTGVILSNSSLDVVLHDTYYVTAHFHYVLSMGAVFGLFSGFLYWYPMMFGITMHPVWLKLHFVMLFIGVNMTFFPQHFLGLAGMPRRISDYPGVYYSWNAVSSWGSILSAVSTFWFLWCLLESFISHRSVLFSEALSMSIEWHEVGFPGGFHSNSQVAMGVEVIQHSSKKEVSGVVKTTSNIKLNT</sequence>
<comment type="function">
    <text evidence="9">Component of the cytochrome c oxidase, the last enzyme in the mitochondrial electron transport chain which drives oxidative phosphorylation. The respiratory chain contains 3 multisubunit complexes succinate dehydrogenase (complex II, CII), ubiquinol-cytochrome c oxidoreductase (cytochrome b-c1 complex, complex III, CIII) and cytochrome c oxidase (complex IV, CIV), that cooperate to transfer electrons derived from NADH and succinate to molecular oxygen, creating an electrochemical gradient over the inner membrane that drives transmembrane transport and the ATP synthase. Cytochrome c oxidase is the component of the respiratory chain that catalyzes the reduction of oxygen to water. Electrons originating from reduced cytochrome c in the intermembrane space (IMS) are transferred via the dinuclear copper A center (CU(A)) of subunit 2 and heme A of subunit 1 to the active site in subunit 1, a binuclear center (BNC) formed by heme A3 and copper B (CU(B)). The BNC reduces molecular oxygen to 2 water molecules using 4 electrons from cytochrome c in the IMS and 4 protons from the mitochondrial matrix.</text>
</comment>
<dbReference type="InterPro" id="IPR000883">
    <property type="entry name" value="Cyt_C_Oxase_1"/>
</dbReference>
<evidence type="ECO:0000256" key="7">
    <source>
        <dbReference type="ARBA" id="ARBA00022989"/>
    </source>
</evidence>
<keyword evidence="8 9" id="KW-0472">Membrane</keyword>
<dbReference type="GO" id="GO:0006123">
    <property type="term" value="P:mitochondrial electron transport, cytochrome c to oxygen"/>
    <property type="evidence" value="ECO:0007669"/>
    <property type="project" value="TreeGrafter"/>
</dbReference>
<keyword evidence="9" id="KW-0679">Respiratory chain</keyword>
<evidence type="ECO:0000256" key="2">
    <source>
        <dbReference type="ARBA" id="ARBA00004141"/>
    </source>
</evidence>
<dbReference type="AlphaFoldDB" id="A0A023I1I3"/>
<dbReference type="GO" id="GO:0045277">
    <property type="term" value="C:respiratory chain complex IV"/>
    <property type="evidence" value="ECO:0007669"/>
    <property type="project" value="InterPro"/>
</dbReference>
<dbReference type="InterPro" id="IPR033944">
    <property type="entry name" value="Cyt_c_oxase_su1_dom"/>
</dbReference>
<comment type="cofactor">
    <cofactor evidence="1">
        <name>heme</name>
        <dbReference type="ChEBI" id="CHEBI:30413"/>
    </cofactor>
</comment>
<comment type="similarity">
    <text evidence="4 9">Belongs to the heme-copper respiratory oxidase family.</text>
</comment>
<keyword evidence="9" id="KW-0249">Electron transport</keyword>
<dbReference type="PANTHER" id="PTHR10422:SF18">
    <property type="entry name" value="CYTOCHROME C OXIDASE SUBUNIT 1"/>
    <property type="match status" value="1"/>
</dbReference>
<keyword evidence="9" id="KW-0408">Iron</keyword>
<geneLocation type="mitochondrion" evidence="12"/>
<dbReference type="PROSITE" id="PS00077">
    <property type="entry name" value="COX1_CUB"/>
    <property type="match status" value="1"/>
</dbReference>
<keyword evidence="9 12" id="KW-0496">Mitochondrion</keyword>
<comment type="pathway">
    <text evidence="3 9">Energy metabolism; oxidative phosphorylation.</text>
</comment>
<keyword evidence="9" id="KW-0999">Mitochondrion inner membrane</keyword>
<dbReference type="InterPro" id="IPR023615">
    <property type="entry name" value="Cyt_c_Oxase_su1_BS"/>
</dbReference>
<feature type="transmembrane region" description="Helical" evidence="10">
    <location>
        <begin position="12"/>
        <end position="34"/>
    </location>
</feature>
<feature type="transmembrane region" description="Helical" evidence="10">
    <location>
        <begin position="54"/>
        <end position="80"/>
    </location>
</feature>
<keyword evidence="9" id="KW-0186">Copper</keyword>
<keyword evidence="9" id="KW-0479">Metal-binding</keyword>
<keyword evidence="9" id="KW-0349">Heme</keyword>
<comment type="subcellular location">
    <subcellularLocation>
        <location evidence="2">Membrane</location>
        <topology evidence="2">Multi-pass membrane protein</topology>
    </subcellularLocation>
    <subcellularLocation>
        <location evidence="9">Mitochondrion inner membrane</location>
        <topology evidence="9">Multi-pass membrane protein</topology>
    </subcellularLocation>
</comment>
<dbReference type="CDD" id="cd01663">
    <property type="entry name" value="Cyt_c_Oxidase_I"/>
    <property type="match status" value="1"/>
</dbReference>
<evidence type="ECO:0000256" key="5">
    <source>
        <dbReference type="ARBA" id="ARBA00015947"/>
    </source>
</evidence>
<feature type="transmembrane region" description="Helical" evidence="10">
    <location>
        <begin position="180"/>
        <end position="207"/>
    </location>
</feature>
<dbReference type="Gene3D" id="1.20.210.10">
    <property type="entry name" value="Cytochrome c oxidase-like, subunit I domain"/>
    <property type="match status" value="1"/>
</dbReference>
<dbReference type="GO" id="GO:0004129">
    <property type="term" value="F:cytochrome-c oxidase activity"/>
    <property type="evidence" value="ECO:0007669"/>
    <property type="project" value="UniProtKB-EC"/>
</dbReference>
<dbReference type="InterPro" id="IPR023616">
    <property type="entry name" value="Cyt_c_oxase-like_su1_dom"/>
</dbReference>
<evidence type="ECO:0000256" key="8">
    <source>
        <dbReference type="ARBA" id="ARBA00023136"/>
    </source>
</evidence>
<evidence type="ECO:0000256" key="3">
    <source>
        <dbReference type="ARBA" id="ARBA00004673"/>
    </source>
</evidence>
<proteinExistence type="inferred from homology"/>
<dbReference type="Pfam" id="PF00115">
    <property type="entry name" value="COX1"/>
    <property type="match status" value="1"/>
</dbReference>
<dbReference type="InterPro" id="IPR036927">
    <property type="entry name" value="Cyt_c_oxase-like_su1_sf"/>
</dbReference>
<keyword evidence="7 10" id="KW-1133">Transmembrane helix</keyword>
<dbReference type="GO" id="GO:0020037">
    <property type="term" value="F:heme binding"/>
    <property type="evidence" value="ECO:0007669"/>
    <property type="project" value="InterPro"/>
</dbReference>
<evidence type="ECO:0000256" key="6">
    <source>
        <dbReference type="ARBA" id="ARBA00022692"/>
    </source>
</evidence>
<protein>
    <recommendedName>
        <fullName evidence="5 9">Cytochrome c oxidase subunit 1</fullName>
        <ecNumber evidence="9">7.1.1.9</ecNumber>
    </recommendedName>
</protein>
<dbReference type="PANTHER" id="PTHR10422">
    <property type="entry name" value="CYTOCHROME C OXIDASE SUBUNIT 1"/>
    <property type="match status" value="1"/>
</dbReference>
<dbReference type="SUPFAM" id="SSF81442">
    <property type="entry name" value="Cytochrome c oxidase subunit I-like"/>
    <property type="match status" value="1"/>
</dbReference>
<keyword evidence="6 9" id="KW-0812">Transmembrane</keyword>
<feature type="domain" description="Cytochrome oxidase subunit I profile" evidence="11">
    <location>
        <begin position="1"/>
        <end position="514"/>
    </location>
</feature>
<dbReference type="GO" id="GO:0005743">
    <property type="term" value="C:mitochondrial inner membrane"/>
    <property type="evidence" value="ECO:0007669"/>
    <property type="project" value="UniProtKB-SubCell"/>
</dbReference>
<dbReference type="EC" id="7.1.1.9" evidence="9"/>
<dbReference type="PROSITE" id="PS50855">
    <property type="entry name" value="COX1"/>
    <property type="match status" value="1"/>
</dbReference>
<comment type="catalytic activity">
    <reaction evidence="9">
        <text>4 Fe(II)-[cytochrome c] + O2 + 8 H(+)(in) = 4 Fe(III)-[cytochrome c] + 2 H2O + 4 H(+)(out)</text>
        <dbReference type="Rhea" id="RHEA:11436"/>
        <dbReference type="Rhea" id="RHEA-COMP:10350"/>
        <dbReference type="Rhea" id="RHEA-COMP:14399"/>
        <dbReference type="ChEBI" id="CHEBI:15377"/>
        <dbReference type="ChEBI" id="CHEBI:15378"/>
        <dbReference type="ChEBI" id="CHEBI:15379"/>
        <dbReference type="ChEBI" id="CHEBI:29033"/>
        <dbReference type="ChEBI" id="CHEBI:29034"/>
        <dbReference type="EC" id="7.1.1.9"/>
    </reaction>
</comment>
<feature type="transmembrane region" description="Helical" evidence="10">
    <location>
        <begin position="300"/>
        <end position="322"/>
    </location>
</feature>
<evidence type="ECO:0000256" key="1">
    <source>
        <dbReference type="ARBA" id="ARBA00001971"/>
    </source>
</evidence>
<organism evidence="12">
    <name type="scientific">Anodonta anatina</name>
    <name type="common">Duck mussel</name>
    <dbReference type="NCBI Taxonomy" id="143294"/>
    <lineage>
        <taxon>Eukaryota</taxon>
        <taxon>Metazoa</taxon>
        <taxon>Spiralia</taxon>
        <taxon>Lophotrochozoa</taxon>
        <taxon>Mollusca</taxon>
        <taxon>Bivalvia</taxon>
        <taxon>Autobranchia</taxon>
        <taxon>Heteroconchia</taxon>
        <taxon>Palaeoheterodonta</taxon>
        <taxon>Unionida</taxon>
        <taxon>Unionoidea</taxon>
        <taxon>Unionidae</taxon>
        <taxon>Anodontinae</taxon>
        <taxon>Anodonta</taxon>
    </lineage>
</organism>
<dbReference type="GO" id="GO:0046872">
    <property type="term" value="F:metal ion binding"/>
    <property type="evidence" value="ECO:0007669"/>
    <property type="project" value="UniProtKB-KW"/>
</dbReference>
<feature type="transmembrane region" description="Helical" evidence="10">
    <location>
        <begin position="444"/>
        <end position="470"/>
    </location>
</feature>
<dbReference type="UniPathway" id="UPA00705"/>
<reference evidence="12" key="1">
    <citation type="journal article" date="2016" name="Mitochondrial DNA">
        <title>Complete male mitochondrial genome of Anodonta anatina (Mollusca: Unionidae).</title>
        <authorList>
            <person name="Soroka M."/>
            <person name="Burzynski A."/>
        </authorList>
    </citation>
    <scope>NUCLEOTIDE SEQUENCE</scope>
    <source>
        <strain evidence="12">247</strain>
    </source>
</reference>
<feature type="transmembrane region" description="Helical" evidence="10">
    <location>
        <begin position="100"/>
        <end position="123"/>
    </location>
</feature>
<feature type="transmembrane region" description="Helical" evidence="10">
    <location>
        <begin position="143"/>
        <end position="168"/>
    </location>
</feature>
<keyword evidence="9" id="KW-0813">Transport</keyword>
<feature type="transmembrane region" description="Helical" evidence="10">
    <location>
        <begin position="227"/>
        <end position="251"/>
    </location>
</feature>
<gene>
    <name evidence="12" type="primary">COX1</name>
</gene>
<evidence type="ECO:0000256" key="10">
    <source>
        <dbReference type="SAM" id="Phobius"/>
    </source>
</evidence>
<evidence type="ECO:0000259" key="11">
    <source>
        <dbReference type="PROSITE" id="PS50855"/>
    </source>
</evidence>
<evidence type="ECO:0000256" key="4">
    <source>
        <dbReference type="ARBA" id="ARBA00009578"/>
    </source>
</evidence>
<feature type="transmembrane region" description="Helical" evidence="10">
    <location>
        <begin position="334"/>
        <end position="354"/>
    </location>
</feature>
<name>A0A023I1I3_ANOAN</name>
<dbReference type="EMBL" id="KF030962">
    <property type="protein sequence ID" value="AGS17920.1"/>
    <property type="molecule type" value="Genomic_DNA"/>
</dbReference>
<evidence type="ECO:0000256" key="9">
    <source>
        <dbReference type="RuleBase" id="RU000369"/>
    </source>
</evidence>
<feature type="transmembrane region" description="Helical" evidence="10">
    <location>
        <begin position="405"/>
        <end position="424"/>
    </location>
</feature>
<accession>A0A023I1I3</accession>